<feature type="compositionally biased region" description="Basic residues" evidence="2">
    <location>
        <begin position="121"/>
        <end position="132"/>
    </location>
</feature>
<proteinExistence type="inferred from homology"/>
<feature type="region of interest" description="Disordered" evidence="2">
    <location>
        <begin position="111"/>
        <end position="132"/>
    </location>
</feature>
<accession>A0AAP4BQC1</accession>
<dbReference type="NCBIfam" id="NF009238">
    <property type="entry name" value="PRK12592.1"/>
    <property type="match status" value="1"/>
</dbReference>
<keyword evidence="3" id="KW-0472">Membrane</keyword>
<comment type="similarity">
    <text evidence="1">Belongs to the CPA3 antiporters (TC 2.A.63) subunit G family.</text>
</comment>
<feature type="transmembrane region" description="Helical" evidence="3">
    <location>
        <begin position="45"/>
        <end position="64"/>
    </location>
</feature>
<dbReference type="EMBL" id="JASNVH010000011">
    <property type="protein sequence ID" value="MDK4307458.1"/>
    <property type="molecule type" value="Genomic_DNA"/>
</dbReference>
<evidence type="ECO:0000256" key="2">
    <source>
        <dbReference type="SAM" id="MobiDB-lite"/>
    </source>
</evidence>
<keyword evidence="7" id="KW-1185">Reference proteome</keyword>
<comment type="caution">
    <text evidence="5">The sequence shown here is derived from an EMBL/GenBank/DDBJ whole genome shotgun (WGS) entry which is preliminary data.</text>
</comment>
<evidence type="ECO:0000313" key="7">
    <source>
        <dbReference type="Proteomes" id="UP001239759"/>
    </source>
</evidence>
<dbReference type="Proteomes" id="UP001239759">
    <property type="component" value="Unassembled WGS sequence"/>
</dbReference>
<evidence type="ECO:0000313" key="5">
    <source>
        <dbReference type="EMBL" id="MDK4307458.1"/>
    </source>
</evidence>
<protein>
    <submittedName>
        <fullName evidence="5">Monovalent cation/H(+) antiporter subunit G</fullName>
    </submittedName>
</protein>
<dbReference type="InterPro" id="IPR005133">
    <property type="entry name" value="PhaG_MnhG_YufB"/>
</dbReference>
<gene>
    <name evidence="4" type="ORF">QPX23_03630</name>
    <name evidence="5" type="ORF">QPX42_07900</name>
</gene>
<dbReference type="GO" id="GO:0015385">
    <property type="term" value="F:sodium:proton antiporter activity"/>
    <property type="evidence" value="ECO:0007669"/>
    <property type="project" value="TreeGrafter"/>
</dbReference>
<keyword evidence="3" id="KW-1133">Transmembrane helix</keyword>
<evidence type="ECO:0000313" key="6">
    <source>
        <dbReference type="Proteomes" id="UP001224412"/>
    </source>
</evidence>
<reference evidence="5 7" key="1">
    <citation type="submission" date="2023-05" db="EMBL/GenBank/DDBJ databases">
        <title>Metabolic capabilities are highly conserved among human nasal-associated Corynebacterium species in pangenomic analyses.</title>
        <authorList>
            <person name="Tran T.H."/>
            <person name="Roberts A.Q."/>
            <person name="Escapa I.F."/>
            <person name="Gao W."/>
            <person name="Conlan S."/>
            <person name="Kong H."/>
            <person name="Segre J.A."/>
            <person name="Kelly M.S."/>
            <person name="Lemon K.P."/>
        </authorList>
    </citation>
    <scope>NUCLEOTIDE SEQUENCE</scope>
    <source>
        <strain evidence="5">KPL2773</strain>
        <strain evidence="4 7">KPL3772</strain>
    </source>
</reference>
<dbReference type="EMBL" id="JASNUQ010000004">
    <property type="protein sequence ID" value="MDK4289826.1"/>
    <property type="molecule type" value="Genomic_DNA"/>
</dbReference>
<dbReference type="Pfam" id="PF03334">
    <property type="entry name" value="PhaG_MnhG_YufB"/>
    <property type="match status" value="1"/>
</dbReference>
<feature type="transmembrane region" description="Helical" evidence="3">
    <location>
        <begin position="12"/>
        <end position="33"/>
    </location>
</feature>
<sequence length="132" mass="14173">MNWALLADVVSLVLLTTGGFFVFSAAVGVARFGDTMSRVHAVTKPQTVGLIMCIVGAGIHLPVAGDGYNTGWQSDIGVLFLLVIFALLTSPVTAQRLGRIGRREGLYGADATMSRNDRPAKRTLRKKDPRKS</sequence>
<keyword evidence="3" id="KW-0812">Transmembrane</keyword>
<name>A0AAP4BQC1_9CORY</name>
<feature type="transmembrane region" description="Helical" evidence="3">
    <location>
        <begin position="76"/>
        <end position="94"/>
    </location>
</feature>
<dbReference type="GeneID" id="42782071"/>
<dbReference type="PANTHER" id="PTHR34703:SF1">
    <property type="entry name" value="ANTIPORTER SUBUNIT MNHG2-RELATED"/>
    <property type="match status" value="1"/>
</dbReference>
<evidence type="ECO:0000313" key="4">
    <source>
        <dbReference type="EMBL" id="MDK4289826.1"/>
    </source>
</evidence>
<dbReference type="AlphaFoldDB" id="A0AAP4BQC1"/>
<dbReference type="Proteomes" id="UP001224412">
    <property type="component" value="Unassembled WGS sequence"/>
</dbReference>
<dbReference type="RefSeq" id="WP_021352011.1">
    <property type="nucleotide sequence ID" value="NZ_CP051667.1"/>
</dbReference>
<organism evidence="5 6">
    <name type="scientific">Corynebacterium pseudodiphtheriticum</name>
    <dbReference type="NCBI Taxonomy" id="37637"/>
    <lineage>
        <taxon>Bacteria</taxon>
        <taxon>Bacillati</taxon>
        <taxon>Actinomycetota</taxon>
        <taxon>Actinomycetes</taxon>
        <taxon>Mycobacteriales</taxon>
        <taxon>Corynebacteriaceae</taxon>
        <taxon>Corynebacterium</taxon>
    </lineage>
</organism>
<evidence type="ECO:0000256" key="3">
    <source>
        <dbReference type="SAM" id="Phobius"/>
    </source>
</evidence>
<dbReference type="PANTHER" id="PTHR34703">
    <property type="entry name" value="ANTIPORTER SUBUNIT MNHG2-RELATED"/>
    <property type="match status" value="1"/>
</dbReference>
<evidence type="ECO:0000256" key="1">
    <source>
        <dbReference type="ARBA" id="ARBA00008404"/>
    </source>
</evidence>